<proteinExistence type="predicted"/>
<accession>A0A368YNR9</accession>
<dbReference type="EMBL" id="QPJM01000012">
    <property type="protein sequence ID" value="RCW80936.1"/>
    <property type="molecule type" value="Genomic_DNA"/>
</dbReference>
<comment type="caution">
    <text evidence="1">The sequence shown here is derived from an EMBL/GenBank/DDBJ whole genome shotgun (WGS) entry which is preliminary data.</text>
</comment>
<gene>
    <name evidence="1" type="ORF">C7476_11292</name>
</gene>
<reference evidence="1 2" key="1">
    <citation type="submission" date="2018-07" db="EMBL/GenBank/DDBJ databases">
        <title>Genomic Encyclopedia of Type Strains, Phase III (KMG-III): the genomes of soil and plant-associated and newly described type strains.</title>
        <authorList>
            <person name="Whitman W."/>
        </authorList>
    </citation>
    <scope>NUCLEOTIDE SEQUENCE [LARGE SCALE GENOMIC DNA]</scope>
    <source>
        <strain evidence="1 2">31-25a</strain>
    </source>
</reference>
<keyword evidence="2" id="KW-1185">Reference proteome</keyword>
<evidence type="ECO:0000313" key="2">
    <source>
        <dbReference type="Proteomes" id="UP000253324"/>
    </source>
</evidence>
<protein>
    <submittedName>
        <fullName evidence="1">Uncharacterized protein</fullName>
    </submittedName>
</protein>
<dbReference type="Proteomes" id="UP000253324">
    <property type="component" value="Unassembled WGS sequence"/>
</dbReference>
<organism evidence="1 2">
    <name type="scientific">Phyllobacterium bourgognense</name>
    <dbReference type="NCBI Taxonomy" id="314236"/>
    <lineage>
        <taxon>Bacteria</taxon>
        <taxon>Pseudomonadati</taxon>
        <taxon>Pseudomonadota</taxon>
        <taxon>Alphaproteobacteria</taxon>
        <taxon>Hyphomicrobiales</taxon>
        <taxon>Phyllobacteriaceae</taxon>
        <taxon>Phyllobacterium</taxon>
    </lineage>
</organism>
<name>A0A368YNR9_9HYPH</name>
<evidence type="ECO:0000313" key="1">
    <source>
        <dbReference type="EMBL" id="RCW80936.1"/>
    </source>
</evidence>
<dbReference type="AlphaFoldDB" id="A0A368YNR9"/>
<sequence>MGICSHFVLMANHSITDTIGELIDDNGYTLTAHCGNKKCGRHVSIDLAKLAEKLGRDHGAMAKDLLPKMHCTVCKSRFSAISLSPKNTGGF</sequence>